<dbReference type="PANTHER" id="PTHR46058:SF2">
    <property type="entry name" value="PROTEIN BREVIS RADIX-LIKE 3"/>
    <property type="match status" value="1"/>
</dbReference>
<comment type="subcellular location">
    <subcellularLocation>
        <location evidence="1">Nucleus</location>
    </subcellularLocation>
</comment>
<name>A0A540N9L8_MALBA</name>
<organism evidence="5 6">
    <name type="scientific">Malus baccata</name>
    <name type="common">Siberian crab apple</name>
    <name type="synonym">Pyrus baccata</name>
    <dbReference type="NCBI Taxonomy" id="106549"/>
    <lineage>
        <taxon>Eukaryota</taxon>
        <taxon>Viridiplantae</taxon>
        <taxon>Streptophyta</taxon>
        <taxon>Embryophyta</taxon>
        <taxon>Tracheophyta</taxon>
        <taxon>Spermatophyta</taxon>
        <taxon>Magnoliopsida</taxon>
        <taxon>eudicotyledons</taxon>
        <taxon>Gunneridae</taxon>
        <taxon>Pentapetalae</taxon>
        <taxon>rosids</taxon>
        <taxon>fabids</taxon>
        <taxon>Rosales</taxon>
        <taxon>Rosaceae</taxon>
        <taxon>Amygdaloideae</taxon>
        <taxon>Maleae</taxon>
        <taxon>Malus</taxon>
    </lineage>
</organism>
<protein>
    <recommendedName>
        <fullName evidence="4">BRX domain-containing protein</fullName>
    </recommendedName>
</protein>
<dbReference type="InterPro" id="IPR027988">
    <property type="entry name" value="BRX_N"/>
</dbReference>
<reference evidence="5 6" key="1">
    <citation type="journal article" date="2019" name="G3 (Bethesda)">
        <title>Sequencing of a Wild Apple (Malus baccata) Genome Unravels the Differences Between Cultivated and Wild Apple Species Regarding Disease Resistance and Cold Tolerance.</title>
        <authorList>
            <person name="Chen X."/>
        </authorList>
    </citation>
    <scope>NUCLEOTIDE SEQUENCE [LARGE SCALE GENOMIC DNA]</scope>
    <source>
        <strain evidence="6">cv. Shandingzi</strain>
        <tissue evidence="5">Leaves</tissue>
    </source>
</reference>
<evidence type="ECO:0000256" key="1">
    <source>
        <dbReference type="ARBA" id="ARBA00004123"/>
    </source>
</evidence>
<dbReference type="AlphaFoldDB" id="A0A540N9L8"/>
<gene>
    <name evidence="5" type="ORF">C1H46_007085</name>
</gene>
<dbReference type="EMBL" id="VIEB01000088">
    <property type="protein sequence ID" value="TQE07263.1"/>
    <property type="molecule type" value="Genomic_DNA"/>
</dbReference>
<dbReference type="PANTHER" id="PTHR46058">
    <property type="entry name" value="PROTEIN BREVIS RADIX-LIKE 1"/>
    <property type="match status" value="1"/>
</dbReference>
<proteinExistence type="inferred from homology"/>
<evidence type="ECO:0000259" key="4">
    <source>
        <dbReference type="PROSITE" id="PS51514"/>
    </source>
</evidence>
<dbReference type="InterPro" id="IPR044532">
    <property type="entry name" value="BRX-like"/>
</dbReference>
<accession>A0A540N9L8</accession>
<evidence type="ECO:0000313" key="5">
    <source>
        <dbReference type="EMBL" id="TQE07263.1"/>
    </source>
</evidence>
<keyword evidence="3" id="KW-0539">Nucleus</keyword>
<dbReference type="InterPro" id="IPR013591">
    <property type="entry name" value="Brevis_radix_dom"/>
</dbReference>
<keyword evidence="6" id="KW-1185">Reference proteome</keyword>
<dbReference type="Pfam" id="PF13713">
    <property type="entry name" value="BRX_N"/>
    <property type="match status" value="1"/>
</dbReference>
<sequence>MLKCIPCFKQLNNGSLHHQDDDDDDVAETPKTKQAIKALTAQDMALKASGAYKNCKPCSQSRTDNCHQNYADSDANSESEGFHGSYRWTWRSNSTPRLWRKEMDSRLKVLSSGEMTPTSMSGRTESVVLVEEDEPKEWVAQVEPGVIITFVSLPQRGNDLKHIRFRRWMLDIKMMNVS</sequence>
<dbReference type="STRING" id="106549.A0A540N9L8"/>
<comment type="similarity">
    <text evidence="2">Belongs to the BRX family.</text>
</comment>
<dbReference type="Proteomes" id="UP000315295">
    <property type="component" value="Unassembled WGS sequence"/>
</dbReference>
<evidence type="ECO:0000313" key="6">
    <source>
        <dbReference type="Proteomes" id="UP000315295"/>
    </source>
</evidence>
<dbReference type="Pfam" id="PF08381">
    <property type="entry name" value="BRX"/>
    <property type="match status" value="1"/>
</dbReference>
<evidence type="ECO:0000256" key="2">
    <source>
        <dbReference type="ARBA" id="ARBA00009057"/>
    </source>
</evidence>
<evidence type="ECO:0000256" key="3">
    <source>
        <dbReference type="ARBA" id="ARBA00023242"/>
    </source>
</evidence>
<comment type="caution">
    <text evidence="5">The sequence shown here is derived from an EMBL/GenBank/DDBJ whole genome shotgun (WGS) entry which is preliminary data.</text>
</comment>
<dbReference type="GO" id="GO:0005634">
    <property type="term" value="C:nucleus"/>
    <property type="evidence" value="ECO:0007669"/>
    <property type="project" value="UniProtKB-SubCell"/>
</dbReference>
<feature type="domain" description="BRX" evidence="4">
    <location>
        <begin position="136"/>
        <end position="178"/>
    </location>
</feature>
<dbReference type="PROSITE" id="PS51514">
    <property type="entry name" value="BRX"/>
    <property type="match status" value="1"/>
</dbReference>